<feature type="repeat" description="TPR" evidence="1">
    <location>
        <begin position="421"/>
        <end position="454"/>
    </location>
</feature>
<feature type="region of interest" description="Disordered" evidence="2">
    <location>
        <begin position="20"/>
        <end position="46"/>
    </location>
</feature>
<proteinExistence type="predicted"/>
<keyword evidence="6" id="KW-1185">Reference proteome</keyword>
<dbReference type="InterPro" id="IPR056834">
    <property type="entry name" value="ARM_TT21_C"/>
</dbReference>
<dbReference type="Proteomes" id="UP000001916">
    <property type="component" value="Chromosome"/>
</dbReference>
<dbReference type="PROSITE" id="PS50005">
    <property type="entry name" value="TPR"/>
    <property type="match status" value="3"/>
</dbReference>
<sequence length="494" mass="54186">MKRYWVTACVALSVGLAQQQTPSAQPQPEQTPPQQTQPANPALQKAQADLEANRLDDAVRGFELVIAQDYSNYPAHFGLGLALYRKGDLRGARFEFQQLTVLAPERYDGWFNLGVTLDRLGQDAEASQAFARAVQIGEQAGLTPASLRPAYLGLAKALRDQQKFAEAAMALENAAKKLPNDQEINLQLADSLTRSGRQLEAIPYLYKILNGDRGNVTATTLLVDIYVAQDLRDRAMRELDRSLEAVQDSRQKALLLFKKAELSTGAAREAALRQAVQLDPKLWQAQFNLGLLRLQAAQAQQALGPLQAAYSQVPEEPKVLLALASAYDQLKRPADAARFAALAARLSQGADKFEALMIQGKAAYQQGRHNEAQEALAQATQLKADSASAWLYLGLSQYAVKNYGGAIASLERAQSLDANDANVAVNLGAAYLAAGRYSDAERVLRQVVNQDTRNAVAWYNLGWALRSLARENEAKRAWQRSLELGYEPARALLR</sequence>
<evidence type="ECO:0000256" key="2">
    <source>
        <dbReference type="SAM" id="MobiDB-lite"/>
    </source>
</evidence>
<dbReference type="OrthoDB" id="30826at2"/>
<dbReference type="SUPFAM" id="SSF48452">
    <property type="entry name" value="TPR-like"/>
    <property type="match status" value="2"/>
</dbReference>
<feature type="signal peptide" evidence="3">
    <location>
        <begin position="1"/>
        <end position="19"/>
    </location>
</feature>
<dbReference type="PANTHER" id="PTHR12558:SF13">
    <property type="entry name" value="CELL DIVISION CYCLE PROTEIN 27 HOMOLOG"/>
    <property type="match status" value="1"/>
</dbReference>
<reference evidence="5 6" key="1">
    <citation type="journal article" date="2010" name="Stand. Genomic Sci.">
        <title>Complete genome sequence of Meiothermus silvanus type strain (VI-R2).</title>
        <authorList>
            <person name="Sikorski J."/>
            <person name="Tindall B.J."/>
            <person name="Lowry S."/>
            <person name="Lucas S."/>
            <person name="Nolan M."/>
            <person name="Copeland A."/>
            <person name="Glavina Del Rio T."/>
            <person name="Tice H."/>
            <person name="Cheng J.F."/>
            <person name="Han C."/>
            <person name="Pitluck S."/>
            <person name="Liolios K."/>
            <person name="Ivanova N."/>
            <person name="Mavromatis K."/>
            <person name="Mikhailova N."/>
            <person name="Pati A."/>
            <person name="Goodwin L."/>
            <person name="Chen A."/>
            <person name="Palaniappan K."/>
            <person name="Land M."/>
            <person name="Hauser L."/>
            <person name="Chang Y.J."/>
            <person name="Jeffries C.D."/>
            <person name="Rohde M."/>
            <person name="Goker M."/>
            <person name="Woyke T."/>
            <person name="Bristow J."/>
            <person name="Eisen J.A."/>
            <person name="Markowitz V."/>
            <person name="Hugenholtz P."/>
            <person name="Kyrpides N.C."/>
            <person name="Klenk H.P."/>
            <person name="Lapidus A."/>
        </authorList>
    </citation>
    <scope>NUCLEOTIDE SEQUENCE [LARGE SCALE GENOMIC DNA]</scope>
    <source>
        <strain evidence="6">ATCC 700542 / DSM 9946 / VI-R2</strain>
    </source>
</reference>
<dbReference type="Pfam" id="PF25063">
    <property type="entry name" value="ARM_TT21_C"/>
    <property type="match status" value="1"/>
</dbReference>
<dbReference type="KEGG" id="msv:Mesil_1499"/>
<feature type="compositionally biased region" description="Low complexity" evidence="2">
    <location>
        <begin position="20"/>
        <end position="44"/>
    </location>
</feature>
<keyword evidence="3" id="KW-0732">Signal</keyword>
<dbReference type="Gene3D" id="1.25.40.10">
    <property type="entry name" value="Tetratricopeptide repeat domain"/>
    <property type="match status" value="4"/>
</dbReference>
<dbReference type="RefSeq" id="WP_013157955.1">
    <property type="nucleotide sequence ID" value="NC_014212.1"/>
</dbReference>
<feature type="domain" description="Tetratricopeptide repeat protein 21A/21B C-terminal ARM" evidence="4">
    <location>
        <begin position="289"/>
        <end position="451"/>
    </location>
</feature>
<dbReference type="HOGENOM" id="CLU_034721_0_0_0"/>
<dbReference type="InterPro" id="IPR011990">
    <property type="entry name" value="TPR-like_helical_dom_sf"/>
</dbReference>
<dbReference type="PANTHER" id="PTHR12558">
    <property type="entry name" value="CELL DIVISION CYCLE 16,23,27"/>
    <property type="match status" value="1"/>
</dbReference>
<evidence type="ECO:0000256" key="1">
    <source>
        <dbReference type="PROSITE-ProRule" id="PRU00339"/>
    </source>
</evidence>
<feature type="repeat" description="TPR" evidence="1">
    <location>
        <begin position="387"/>
        <end position="420"/>
    </location>
</feature>
<dbReference type="AlphaFoldDB" id="D7BF37"/>
<dbReference type="SMART" id="SM00028">
    <property type="entry name" value="TPR"/>
    <property type="match status" value="9"/>
</dbReference>
<dbReference type="Pfam" id="PF14559">
    <property type="entry name" value="TPR_19"/>
    <property type="match status" value="1"/>
</dbReference>
<dbReference type="InterPro" id="IPR019734">
    <property type="entry name" value="TPR_rpt"/>
</dbReference>
<dbReference type="Pfam" id="PF13181">
    <property type="entry name" value="TPR_8"/>
    <property type="match status" value="2"/>
</dbReference>
<dbReference type="eggNOG" id="COG0457">
    <property type="taxonomic scope" value="Bacteria"/>
</dbReference>
<evidence type="ECO:0000256" key="3">
    <source>
        <dbReference type="SAM" id="SignalP"/>
    </source>
</evidence>
<keyword evidence="1" id="KW-0802">TPR repeat</keyword>
<accession>D7BF37</accession>
<evidence type="ECO:0000313" key="5">
    <source>
        <dbReference type="EMBL" id="ADH63390.1"/>
    </source>
</evidence>
<dbReference type="STRING" id="526227.Mesil_1499"/>
<organism evidence="5 6">
    <name type="scientific">Allomeiothermus silvanus (strain ATCC 700542 / DSM 9946 / NBRC 106475 / NCIMB 13440 / VI-R2)</name>
    <name type="common">Thermus silvanus</name>
    <dbReference type="NCBI Taxonomy" id="526227"/>
    <lineage>
        <taxon>Bacteria</taxon>
        <taxon>Thermotogati</taxon>
        <taxon>Deinococcota</taxon>
        <taxon>Deinococci</taxon>
        <taxon>Thermales</taxon>
        <taxon>Thermaceae</taxon>
        <taxon>Allomeiothermus</taxon>
    </lineage>
</organism>
<name>D7BF37_ALLS1</name>
<evidence type="ECO:0000259" key="4">
    <source>
        <dbReference type="Pfam" id="PF25063"/>
    </source>
</evidence>
<protein>
    <submittedName>
        <fullName evidence="5">Tetratricopeptide TPR_2 repeat protein</fullName>
    </submittedName>
</protein>
<dbReference type="EMBL" id="CP002042">
    <property type="protein sequence ID" value="ADH63390.1"/>
    <property type="molecule type" value="Genomic_DNA"/>
</dbReference>
<dbReference type="Pfam" id="PF13432">
    <property type="entry name" value="TPR_16"/>
    <property type="match status" value="1"/>
</dbReference>
<gene>
    <name evidence="5" type="ordered locus">Mesil_1499</name>
</gene>
<feature type="repeat" description="TPR" evidence="1">
    <location>
        <begin position="107"/>
        <end position="140"/>
    </location>
</feature>
<evidence type="ECO:0000313" key="6">
    <source>
        <dbReference type="Proteomes" id="UP000001916"/>
    </source>
</evidence>
<feature type="chain" id="PRO_5003092962" evidence="3">
    <location>
        <begin position="20"/>
        <end position="494"/>
    </location>
</feature>